<reference evidence="1" key="1">
    <citation type="journal article" date="2022" name="bioRxiv">
        <title>Sequencing and chromosome-scale assembly of the giantPleurodeles waltlgenome.</title>
        <authorList>
            <person name="Brown T."/>
            <person name="Elewa A."/>
            <person name="Iarovenko S."/>
            <person name="Subramanian E."/>
            <person name="Araus A.J."/>
            <person name="Petzold A."/>
            <person name="Susuki M."/>
            <person name="Suzuki K.-i.T."/>
            <person name="Hayashi T."/>
            <person name="Toyoda A."/>
            <person name="Oliveira C."/>
            <person name="Osipova E."/>
            <person name="Leigh N.D."/>
            <person name="Simon A."/>
            <person name="Yun M.H."/>
        </authorList>
    </citation>
    <scope>NUCLEOTIDE SEQUENCE</scope>
    <source>
        <strain evidence="1">20211129_DDA</strain>
        <tissue evidence="1">Liver</tissue>
    </source>
</reference>
<evidence type="ECO:0000313" key="1">
    <source>
        <dbReference type="EMBL" id="KAJ1138534.1"/>
    </source>
</evidence>
<evidence type="ECO:0000313" key="2">
    <source>
        <dbReference type="Proteomes" id="UP001066276"/>
    </source>
</evidence>
<name>A0AAV7QFT5_PLEWA</name>
<dbReference type="Proteomes" id="UP001066276">
    <property type="component" value="Chromosome 6"/>
</dbReference>
<sequence length="116" mass="12843">MRSRTRRYSPGVQQGVTICNAILTAGALSPNTNIGKADGQQTKVQFDARRSTHILSSCLVQPGAKDPLREDPDNAVDMRMLLMVMQKILMSIEAKIDIICTRMDSITHNLENKMVA</sequence>
<proteinExistence type="predicted"/>
<comment type="caution">
    <text evidence="1">The sequence shown here is derived from an EMBL/GenBank/DDBJ whole genome shotgun (WGS) entry which is preliminary data.</text>
</comment>
<dbReference type="EMBL" id="JANPWB010000010">
    <property type="protein sequence ID" value="KAJ1138534.1"/>
    <property type="molecule type" value="Genomic_DNA"/>
</dbReference>
<organism evidence="1 2">
    <name type="scientific">Pleurodeles waltl</name>
    <name type="common">Iberian ribbed newt</name>
    <dbReference type="NCBI Taxonomy" id="8319"/>
    <lineage>
        <taxon>Eukaryota</taxon>
        <taxon>Metazoa</taxon>
        <taxon>Chordata</taxon>
        <taxon>Craniata</taxon>
        <taxon>Vertebrata</taxon>
        <taxon>Euteleostomi</taxon>
        <taxon>Amphibia</taxon>
        <taxon>Batrachia</taxon>
        <taxon>Caudata</taxon>
        <taxon>Salamandroidea</taxon>
        <taxon>Salamandridae</taxon>
        <taxon>Pleurodelinae</taxon>
        <taxon>Pleurodeles</taxon>
    </lineage>
</organism>
<gene>
    <name evidence="1" type="ORF">NDU88_004915</name>
</gene>
<protein>
    <submittedName>
        <fullName evidence="1">Uncharacterized protein</fullName>
    </submittedName>
</protein>
<keyword evidence="2" id="KW-1185">Reference proteome</keyword>
<dbReference type="AlphaFoldDB" id="A0AAV7QFT5"/>
<accession>A0AAV7QFT5</accession>